<reference evidence="8" key="1">
    <citation type="submission" date="2020-10" db="EMBL/GenBank/DDBJ databases">
        <authorList>
            <person name="Kusch S."/>
        </authorList>
    </citation>
    <scope>NUCLEOTIDE SEQUENCE</scope>
    <source>
        <strain evidence="8">SwB9</strain>
    </source>
</reference>
<keyword evidence="4 6" id="KW-0472">Membrane</keyword>
<feature type="region of interest" description="Disordered" evidence="5">
    <location>
        <begin position="685"/>
        <end position="707"/>
    </location>
</feature>
<dbReference type="OrthoDB" id="422206at2759"/>
<dbReference type="Pfam" id="PF07690">
    <property type="entry name" value="MFS_1"/>
    <property type="match status" value="1"/>
</dbReference>
<feature type="compositionally biased region" description="Gly residues" evidence="5">
    <location>
        <begin position="690"/>
        <end position="707"/>
    </location>
</feature>
<dbReference type="PANTHER" id="PTHR10924:SF6">
    <property type="entry name" value="SOLUTE CARRIER FAMILY 49 MEMBER A3"/>
    <property type="match status" value="1"/>
</dbReference>
<feature type="transmembrane region" description="Helical" evidence="6">
    <location>
        <begin position="356"/>
        <end position="375"/>
    </location>
</feature>
<evidence type="ECO:0000256" key="5">
    <source>
        <dbReference type="SAM" id="MobiDB-lite"/>
    </source>
</evidence>
<dbReference type="InterPro" id="IPR011701">
    <property type="entry name" value="MFS"/>
</dbReference>
<feature type="transmembrane region" description="Helical" evidence="6">
    <location>
        <begin position="537"/>
        <end position="558"/>
    </location>
</feature>
<organism evidence="8 9">
    <name type="scientific">Sclerotinia trifoliorum</name>
    <dbReference type="NCBI Taxonomy" id="28548"/>
    <lineage>
        <taxon>Eukaryota</taxon>
        <taxon>Fungi</taxon>
        <taxon>Dikarya</taxon>
        <taxon>Ascomycota</taxon>
        <taxon>Pezizomycotina</taxon>
        <taxon>Leotiomycetes</taxon>
        <taxon>Helotiales</taxon>
        <taxon>Sclerotiniaceae</taxon>
        <taxon>Sclerotinia</taxon>
    </lineage>
</organism>
<name>A0A8H2VLJ2_9HELO</name>
<dbReference type="SUPFAM" id="SSF103473">
    <property type="entry name" value="MFS general substrate transporter"/>
    <property type="match status" value="1"/>
</dbReference>
<feature type="domain" description="Major facilitator superfamily (MFS) profile" evidence="7">
    <location>
        <begin position="262"/>
        <end position="670"/>
    </location>
</feature>
<protein>
    <submittedName>
        <fullName evidence="8">Caa1c0b2-ed93-46c1-9f55-059eb5529149</fullName>
    </submittedName>
</protein>
<dbReference type="AlphaFoldDB" id="A0A8H2VLJ2"/>
<evidence type="ECO:0000259" key="7">
    <source>
        <dbReference type="PROSITE" id="PS50850"/>
    </source>
</evidence>
<keyword evidence="2 6" id="KW-0812">Transmembrane</keyword>
<feature type="transmembrane region" description="Helical" evidence="6">
    <location>
        <begin position="298"/>
        <end position="320"/>
    </location>
</feature>
<feature type="compositionally biased region" description="Low complexity" evidence="5">
    <location>
        <begin position="218"/>
        <end position="227"/>
    </location>
</feature>
<evidence type="ECO:0000256" key="6">
    <source>
        <dbReference type="SAM" id="Phobius"/>
    </source>
</evidence>
<feature type="transmembrane region" description="Helical" evidence="6">
    <location>
        <begin position="648"/>
        <end position="668"/>
    </location>
</feature>
<dbReference type="GO" id="GO:0022857">
    <property type="term" value="F:transmembrane transporter activity"/>
    <property type="evidence" value="ECO:0007669"/>
    <property type="project" value="InterPro"/>
</dbReference>
<feature type="transmembrane region" description="Helical" evidence="6">
    <location>
        <begin position="424"/>
        <end position="442"/>
    </location>
</feature>
<feature type="compositionally biased region" description="Basic residues" evidence="5">
    <location>
        <begin position="134"/>
        <end position="144"/>
    </location>
</feature>
<accession>A0A8H2VLJ2</accession>
<feature type="transmembrane region" description="Helical" evidence="6">
    <location>
        <begin position="260"/>
        <end position="278"/>
    </location>
</feature>
<feature type="transmembrane region" description="Helical" evidence="6">
    <location>
        <begin position="507"/>
        <end position="531"/>
    </location>
</feature>
<evidence type="ECO:0000256" key="4">
    <source>
        <dbReference type="ARBA" id="ARBA00023136"/>
    </source>
</evidence>
<dbReference type="EMBL" id="CAJHIA010000002">
    <property type="protein sequence ID" value="CAD6439555.1"/>
    <property type="molecule type" value="Genomic_DNA"/>
</dbReference>
<feature type="region of interest" description="Disordered" evidence="5">
    <location>
        <begin position="1"/>
        <end position="20"/>
    </location>
</feature>
<dbReference type="Proteomes" id="UP000624404">
    <property type="component" value="Unassembled WGS sequence"/>
</dbReference>
<evidence type="ECO:0000256" key="3">
    <source>
        <dbReference type="ARBA" id="ARBA00022989"/>
    </source>
</evidence>
<sequence length="707" mass="75995">MEVSTLSTLSHSKELNRLNGIEKVVEKEDIEENKDTKNQSVGEKDREIGYKRNKEDCGEKNIEVHCIEDLGKLSKDDGAPGAENQEDNDSSGIVGIGIGSGSEEKNNDTILEKEAHRHLDMPKGWTAVRDPRGKQKQKQKHKHKTGEGANGNTHTCTHTQADMTNAEISKSQEDGNHGGVVEGEIEDLDDLDLMELNSGDDLLPDEEEGGIRRGGNAGNAARRTGGAADEGLERGRGRGSTDRDTASLDTGHFRVYKRRWFGLIQLVLLNIIVSWDWLTFSASSTTVSQYYNVSESAINWLSTGFLFAFVLASPLVIYVLHHGGPKPAILIASVLLLLGNWIRYGATRSGPHGNFGGVMFGQILTGVAQPFVLAAPTRYSDLWFTNQGRVAATAVMSLANPFGGALAQLIDPFWAANAGSIPNMVLYIAIISSIATIPSFFIPKEPPTPSSASSEEPKHALGPSLNFLLRSPEFYMIMFPFWFFVGLFNSLSSLINQMLSPYSFSETNAGIAGALLIVVGLVAAAITSPLIDKTKTYLLAIKIQIPILSICYLAFTWAPQTRNLAAIYAILSILGAASFSLVPVALEYLIEITHPVSPEVTSTICWSGGQLLGGVFIIVSDKLRAKGVGDGSLDDGSTRPPGNMYNALVFQAVLAAVVMPLPLALGCCGRGRGVRMRRLEADKEARGRRVAGGSGGENGIGNGGVVI</sequence>
<feature type="transmembrane region" description="Helical" evidence="6">
    <location>
        <begin position="474"/>
        <end position="495"/>
    </location>
</feature>
<feature type="compositionally biased region" description="Polar residues" evidence="5">
    <location>
        <begin position="1"/>
        <end position="10"/>
    </location>
</feature>
<evidence type="ECO:0000313" key="9">
    <source>
        <dbReference type="Proteomes" id="UP000624404"/>
    </source>
</evidence>
<feature type="compositionally biased region" description="Basic and acidic residues" evidence="5">
    <location>
        <begin position="102"/>
        <end position="121"/>
    </location>
</feature>
<dbReference type="PROSITE" id="PS50850">
    <property type="entry name" value="MFS"/>
    <property type="match status" value="1"/>
</dbReference>
<feature type="transmembrane region" description="Helical" evidence="6">
    <location>
        <begin position="327"/>
        <end position="344"/>
    </location>
</feature>
<evidence type="ECO:0000313" key="8">
    <source>
        <dbReference type="EMBL" id="CAD6439555.1"/>
    </source>
</evidence>
<keyword evidence="9" id="KW-1185">Reference proteome</keyword>
<evidence type="ECO:0000256" key="1">
    <source>
        <dbReference type="ARBA" id="ARBA00004141"/>
    </source>
</evidence>
<proteinExistence type="predicted"/>
<keyword evidence="3 6" id="KW-1133">Transmembrane helix</keyword>
<feature type="region of interest" description="Disordered" evidence="5">
    <location>
        <begin position="198"/>
        <end position="245"/>
    </location>
</feature>
<dbReference type="PANTHER" id="PTHR10924">
    <property type="entry name" value="MAJOR FACILITATOR SUPERFAMILY PROTEIN-RELATED"/>
    <property type="match status" value="1"/>
</dbReference>
<feature type="compositionally biased region" description="Basic and acidic residues" evidence="5">
    <location>
        <begin position="231"/>
        <end position="245"/>
    </location>
</feature>
<dbReference type="GO" id="GO:0016020">
    <property type="term" value="C:membrane"/>
    <property type="evidence" value="ECO:0007669"/>
    <property type="project" value="UniProtKB-SubCell"/>
</dbReference>
<feature type="region of interest" description="Disordered" evidence="5">
    <location>
        <begin position="27"/>
        <end position="54"/>
    </location>
</feature>
<dbReference type="InterPro" id="IPR036259">
    <property type="entry name" value="MFS_trans_sf"/>
</dbReference>
<feature type="transmembrane region" description="Helical" evidence="6">
    <location>
        <begin position="565"/>
        <end position="586"/>
    </location>
</feature>
<comment type="subcellular location">
    <subcellularLocation>
        <location evidence="1">Membrane</location>
        <topology evidence="1">Multi-pass membrane protein</topology>
    </subcellularLocation>
</comment>
<evidence type="ECO:0000256" key="2">
    <source>
        <dbReference type="ARBA" id="ARBA00022692"/>
    </source>
</evidence>
<feature type="region of interest" description="Disordered" evidence="5">
    <location>
        <begin position="72"/>
        <end position="154"/>
    </location>
</feature>
<comment type="caution">
    <text evidence="8">The sequence shown here is derived from an EMBL/GenBank/DDBJ whole genome shotgun (WGS) entry which is preliminary data.</text>
</comment>
<gene>
    <name evidence="8" type="ORF">SCLTRI_LOCUS273</name>
</gene>
<dbReference type="InterPro" id="IPR049680">
    <property type="entry name" value="FLVCR1-2_SLC49-like"/>
</dbReference>
<dbReference type="InterPro" id="IPR020846">
    <property type="entry name" value="MFS_dom"/>
</dbReference>
<dbReference type="Gene3D" id="1.20.1250.20">
    <property type="entry name" value="MFS general substrate transporter like domains"/>
    <property type="match status" value="1"/>
</dbReference>